<dbReference type="InterPro" id="IPR005243">
    <property type="entry name" value="THIRX-like_proc"/>
</dbReference>
<comment type="caution">
    <text evidence="2">The sequence shown here is derived from an EMBL/GenBank/DDBJ whole genome shotgun (WGS) entry which is preliminary data.</text>
</comment>
<dbReference type="Pfam" id="PF13192">
    <property type="entry name" value="Thioredoxin_3"/>
    <property type="match status" value="1"/>
</dbReference>
<dbReference type="AlphaFoldDB" id="A0A645G7H2"/>
<feature type="domain" description="Thioredoxin-like fold" evidence="1">
    <location>
        <begin position="4"/>
        <end position="75"/>
    </location>
</feature>
<evidence type="ECO:0000259" key="1">
    <source>
        <dbReference type="Pfam" id="PF13192"/>
    </source>
</evidence>
<reference evidence="2" key="1">
    <citation type="submission" date="2019-08" db="EMBL/GenBank/DDBJ databases">
        <authorList>
            <person name="Kucharzyk K."/>
            <person name="Murdoch R.W."/>
            <person name="Higgins S."/>
            <person name="Loffler F."/>
        </authorList>
    </citation>
    <scope>NUCLEOTIDE SEQUENCE</scope>
</reference>
<proteinExistence type="predicted"/>
<dbReference type="SUPFAM" id="SSF52833">
    <property type="entry name" value="Thioredoxin-like"/>
    <property type="match status" value="1"/>
</dbReference>
<organism evidence="2">
    <name type="scientific">bioreactor metagenome</name>
    <dbReference type="NCBI Taxonomy" id="1076179"/>
    <lineage>
        <taxon>unclassified sequences</taxon>
        <taxon>metagenomes</taxon>
        <taxon>ecological metagenomes</taxon>
    </lineage>
</organism>
<gene>
    <name evidence="2" type="ORF">SDC9_169968</name>
</gene>
<dbReference type="InterPro" id="IPR036249">
    <property type="entry name" value="Thioredoxin-like_sf"/>
</dbReference>
<dbReference type="InterPro" id="IPR012336">
    <property type="entry name" value="Thioredoxin-like_fold"/>
</dbReference>
<dbReference type="Gene3D" id="3.40.30.10">
    <property type="entry name" value="Glutaredoxin"/>
    <property type="match status" value="1"/>
</dbReference>
<accession>A0A645G7H2</accession>
<sequence>MDVSVKILGTNGAQCDQLEKNVQEALKELGMNTQIEHVTDLTQIEAYGAVQPPALVINDEVAGYGKVLSKDEIVRNLREVR</sequence>
<name>A0A645G7H2_9ZZZZ</name>
<dbReference type="EMBL" id="VSSQ01070857">
    <property type="protein sequence ID" value="MPN22585.1"/>
    <property type="molecule type" value="Genomic_DNA"/>
</dbReference>
<dbReference type="PANTHER" id="PTHR36450">
    <property type="entry name" value="THIOREDOXIN"/>
    <property type="match status" value="1"/>
</dbReference>
<protein>
    <recommendedName>
        <fullName evidence="1">Thioredoxin-like fold domain-containing protein</fullName>
    </recommendedName>
</protein>
<dbReference type="PANTHER" id="PTHR36450:SF1">
    <property type="entry name" value="THIOREDOXIN"/>
    <property type="match status" value="1"/>
</dbReference>
<evidence type="ECO:0000313" key="2">
    <source>
        <dbReference type="EMBL" id="MPN22585.1"/>
    </source>
</evidence>
<dbReference type="NCBIfam" id="TIGR00412">
    <property type="entry name" value="redox_disulf_2"/>
    <property type="match status" value="1"/>
</dbReference>